<sequence>MRLLAFLICWLYAVSHVSAFPAEFQYISPDNKSTSLDTPRKRWVSLLFDYRGAEPWPRTPGKNYVYIRYCFPTKQIRDEAKCFFEQAIDLWGMTLGGFPSERSAHAVVVTEAKTPDKKPMLCYKQFNGVEKEWTDGLPEDALVVMVTDDEGDDEATTGYRREGGPGRHSLKISRKTLKDKEVYRVAHEFGHVLGMGHEHQRKDRDHFIGFKCEALDGYDEAYNKAKSDNPTMRTEEIQTKLCEDWGFSNKYHFTSPQAFHVESASEASDTFDWDSIMLYDSDQGGSRCSSDMEECPMLKGFTDTTTGRVTWSRFQGGRKPSKGDADFVRHLYPYYPPSIGIRPDVPPKPPSLQQPPKPGPPPLPPRPTHAGVHG</sequence>
<dbReference type="EMBL" id="KZ805319">
    <property type="protein sequence ID" value="PVI04678.1"/>
    <property type="molecule type" value="Genomic_DNA"/>
</dbReference>
<feature type="signal peptide" evidence="2">
    <location>
        <begin position="1"/>
        <end position="19"/>
    </location>
</feature>
<dbReference type="AlphaFoldDB" id="A0A2V1E295"/>
<feature type="domain" description="Peptidase M12A" evidence="3">
    <location>
        <begin position="184"/>
        <end position="228"/>
    </location>
</feature>
<dbReference type="GO" id="GO:0006508">
    <property type="term" value="P:proteolysis"/>
    <property type="evidence" value="ECO:0007669"/>
    <property type="project" value="InterPro"/>
</dbReference>
<dbReference type="SUPFAM" id="SSF55486">
    <property type="entry name" value="Metalloproteases ('zincins'), catalytic domain"/>
    <property type="match status" value="1"/>
</dbReference>
<dbReference type="InterPro" id="IPR001506">
    <property type="entry name" value="Peptidase_M12A"/>
</dbReference>
<evidence type="ECO:0000313" key="4">
    <source>
        <dbReference type="EMBL" id="PVI04678.1"/>
    </source>
</evidence>
<feature type="compositionally biased region" description="Pro residues" evidence="1">
    <location>
        <begin position="344"/>
        <end position="367"/>
    </location>
</feature>
<protein>
    <recommendedName>
        <fullName evidence="3">Peptidase M12A domain-containing protein</fullName>
    </recommendedName>
</protein>
<gene>
    <name evidence="4" type="ORF">DM02DRAFT_725628</name>
</gene>
<proteinExistence type="predicted"/>
<accession>A0A2V1E295</accession>
<name>A0A2V1E295_9PLEO</name>
<dbReference type="STRING" id="97972.A0A2V1E295"/>
<keyword evidence="5" id="KW-1185">Reference proteome</keyword>
<dbReference type="Proteomes" id="UP000244855">
    <property type="component" value="Unassembled WGS sequence"/>
</dbReference>
<evidence type="ECO:0000256" key="2">
    <source>
        <dbReference type="SAM" id="SignalP"/>
    </source>
</evidence>
<evidence type="ECO:0000313" key="5">
    <source>
        <dbReference type="Proteomes" id="UP000244855"/>
    </source>
</evidence>
<dbReference type="InterPro" id="IPR024079">
    <property type="entry name" value="MetalloPept_cat_dom_sf"/>
</dbReference>
<dbReference type="Gene3D" id="3.40.390.10">
    <property type="entry name" value="Collagenase (Catalytic Domain)"/>
    <property type="match status" value="1"/>
</dbReference>
<dbReference type="GO" id="GO:0004222">
    <property type="term" value="F:metalloendopeptidase activity"/>
    <property type="evidence" value="ECO:0007669"/>
    <property type="project" value="InterPro"/>
</dbReference>
<dbReference type="OrthoDB" id="291007at2759"/>
<feature type="region of interest" description="Disordered" evidence="1">
    <location>
        <begin position="339"/>
        <end position="374"/>
    </location>
</feature>
<keyword evidence="2" id="KW-0732">Signal</keyword>
<evidence type="ECO:0000259" key="3">
    <source>
        <dbReference type="Pfam" id="PF01400"/>
    </source>
</evidence>
<organism evidence="4 5">
    <name type="scientific">Periconia macrospinosa</name>
    <dbReference type="NCBI Taxonomy" id="97972"/>
    <lineage>
        <taxon>Eukaryota</taxon>
        <taxon>Fungi</taxon>
        <taxon>Dikarya</taxon>
        <taxon>Ascomycota</taxon>
        <taxon>Pezizomycotina</taxon>
        <taxon>Dothideomycetes</taxon>
        <taxon>Pleosporomycetidae</taxon>
        <taxon>Pleosporales</taxon>
        <taxon>Massarineae</taxon>
        <taxon>Periconiaceae</taxon>
        <taxon>Periconia</taxon>
    </lineage>
</organism>
<reference evidence="4 5" key="1">
    <citation type="journal article" date="2018" name="Sci. Rep.">
        <title>Comparative genomics provides insights into the lifestyle and reveals functional heterogeneity of dark septate endophytic fungi.</title>
        <authorList>
            <person name="Knapp D.G."/>
            <person name="Nemeth J.B."/>
            <person name="Barry K."/>
            <person name="Hainaut M."/>
            <person name="Henrissat B."/>
            <person name="Johnson J."/>
            <person name="Kuo A."/>
            <person name="Lim J.H.P."/>
            <person name="Lipzen A."/>
            <person name="Nolan M."/>
            <person name="Ohm R.A."/>
            <person name="Tamas L."/>
            <person name="Grigoriev I.V."/>
            <person name="Spatafora J.W."/>
            <person name="Nagy L.G."/>
            <person name="Kovacs G.M."/>
        </authorList>
    </citation>
    <scope>NUCLEOTIDE SEQUENCE [LARGE SCALE GENOMIC DNA]</scope>
    <source>
        <strain evidence="4 5">DSE2036</strain>
    </source>
</reference>
<dbReference type="Pfam" id="PF01400">
    <property type="entry name" value="Astacin"/>
    <property type="match status" value="1"/>
</dbReference>
<evidence type="ECO:0000256" key="1">
    <source>
        <dbReference type="SAM" id="MobiDB-lite"/>
    </source>
</evidence>
<feature type="chain" id="PRO_5015977914" description="Peptidase M12A domain-containing protein" evidence="2">
    <location>
        <begin position="20"/>
        <end position="374"/>
    </location>
</feature>